<evidence type="ECO:0000256" key="3">
    <source>
        <dbReference type="ARBA" id="ARBA00023027"/>
    </source>
</evidence>
<dbReference type="PROSITE" id="PS00671">
    <property type="entry name" value="D_2_HYDROXYACID_DH_3"/>
    <property type="match status" value="1"/>
</dbReference>
<feature type="domain" description="D-isomer specific 2-hydroxyacid dehydrogenase NAD-binding" evidence="6">
    <location>
        <begin position="108"/>
        <end position="289"/>
    </location>
</feature>
<evidence type="ECO:0000256" key="4">
    <source>
        <dbReference type="RuleBase" id="RU003719"/>
    </source>
</evidence>
<reference evidence="8" key="3">
    <citation type="submission" date="2025-08" db="UniProtKB">
        <authorList>
            <consortium name="RefSeq"/>
        </authorList>
    </citation>
    <scope>IDENTIFICATION</scope>
    <source>
        <strain evidence="8">CBS 342.82</strain>
    </source>
</reference>
<dbReference type="Pfam" id="PF02826">
    <property type="entry name" value="2-Hacid_dh_C"/>
    <property type="match status" value="1"/>
</dbReference>
<dbReference type="GO" id="GO:0051287">
    <property type="term" value="F:NAD binding"/>
    <property type="evidence" value="ECO:0007669"/>
    <property type="project" value="InterPro"/>
</dbReference>
<dbReference type="PANTHER" id="PTHR43761">
    <property type="entry name" value="D-ISOMER SPECIFIC 2-HYDROXYACID DEHYDROGENASE FAMILY PROTEIN (AFU_ORTHOLOGUE AFUA_1G13630)"/>
    <property type="match status" value="1"/>
</dbReference>
<feature type="domain" description="D-isomer specific 2-hydroxyacid dehydrogenase catalytic" evidence="5">
    <location>
        <begin position="26"/>
        <end position="319"/>
    </location>
</feature>
<evidence type="ECO:0000259" key="5">
    <source>
        <dbReference type="Pfam" id="PF00389"/>
    </source>
</evidence>
<dbReference type="AlphaFoldDB" id="A0A6J3MAK8"/>
<keyword evidence="2 4" id="KW-0560">Oxidoreductase</keyword>
<protein>
    <recommendedName>
        <fullName evidence="9">Glycerate dehydrogenase</fullName>
    </recommendedName>
</protein>
<evidence type="ECO:0000313" key="7">
    <source>
        <dbReference type="Proteomes" id="UP000504637"/>
    </source>
</evidence>
<comment type="similarity">
    <text evidence="1 4">Belongs to the D-isomer specific 2-hydroxyacid dehydrogenase family.</text>
</comment>
<evidence type="ECO:0008006" key="9">
    <source>
        <dbReference type="Google" id="ProtNLM"/>
    </source>
</evidence>
<dbReference type="InterPro" id="IPR036291">
    <property type="entry name" value="NAD(P)-bd_dom_sf"/>
</dbReference>
<organism evidence="8">
    <name type="scientific">Dissoconium aciculare CBS 342.82</name>
    <dbReference type="NCBI Taxonomy" id="1314786"/>
    <lineage>
        <taxon>Eukaryota</taxon>
        <taxon>Fungi</taxon>
        <taxon>Dikarya</taxon>
        <taxon>Ascomycota</taxon>
        <taxon>Pezizomycotina</taxon>
        <taxon>Dothideomycetes</taxon>
        <taxon>Dothideomycetidae</taxon>
        <taxon>Mycosphaerellales</taxon>
        <taxon>Dissoconiaceae</taxon>
        <taxon>Dissoconium</taxon>
    </lineage>
</organism>
<dbReference type="OrthoDB" id="298012at2759"/>
<dbReference type="Pfam" id="PF00389">
    <property type="entry name" value="2-Hacid_dh"/>
    <property type="match status" value="1"/>
</dbReference>
<reference evidence="8" key="1">
    <citation type="submission" date="2020-01" db="EMBL/GenBank/DDBJ databases">
        <authorList>
            <consortium name="DOE Joint Genome Institute"/>
            <person name="Haridas S."/>
            <person name="Albert R."/>
            <person name="Binder M."/>
            <person name="Bloem J."/>
            <person name="Labutti K."/>
            <person name="Salamov A."/>
            <person name="Andreopoulos B."/>
            <person name="Baker S.E."/>
            <person name="Barry K."/>
            <person name="Bills G."/>
            <person name="Bluhm B.H."/>
            <person name="Cannon C."/>
            <person name="Castanera R."/>
            <person name="Culley D.E."/>
            <person name="Daum C."/>
            <person name="Ezra D."/>
            <person name="Gonzalez J.B."/>
            <person name="Henrissat B."/>
            <person name="Kuo A."/>
            <person name="Liang C."/>
            <person name="Lipzen A."/>
            <person name="Lutzoni F."/>
            <person name="Magnuson J."/>
            <person name="Mondo S."/>
            <person name="Nolan M."/>
            <person name="Ohm R."/>
            <person name="Pangilinan J."/>
            <person name="Park H.-J."/>
            <person name="Ramirez L."/>
            <person name="Alfaro M."/>
            <person name="Sun H."/>
            <person name="Tritt A."/>
            <person name="Yoshinaga Y."/>
            <person name="Zwiers L.-H."/>
            <person name="Turgeon B.G."/>
            <person name="Goodwin S.B."/>
            <person name="Spatafora J.W."/>
            <person name="Crous P.W."/>
            <person name="Grigoriev I.V."/>
        </authorList>
    </citation>
    <scope>NUCLEOTIDE SEQUENCE</scope>
    <source>
        <strain evidence="8">CBS 342.82</strain>
    </source>
</reference>
<dbReference type="PANTHER" id="PTHR43761:SF1">
    <property type="entry name" value="D-ISOMER SPECIFIC 2-HYDROXYACID DEHYDROGENASE CATALYTIC DOMAIN-CONTAINING PROTEIN-RELATED"/>
    <property type="match status" value="1"/>
</dbReference>
<dbReference type="SUPFAM" id="SSF51735">
    <property type="entry name" value="NAD(P)-binding Rossmann-fold domains"/>
    <property type="match status" value="1"/>
</dbReference>
<reference evidence="8" key="2">
    <citation type="submission" date="2020-04" db="EMBL/GenBank/DDBJ databases">
        <authorList>
            <consortium name="NCBI Genome Project"/>
        </authorList>
    </citation>
    <scope>NUCLEOTIDE SEQUENCE</scope>
    <source>
        <strain evidence="8">CBS 342.82</strain>
    </source>
</reference>
<proteinExistence type="inferred from homology"/>
<keyword evidence="7" id="KW-1185">Reference proteome</keyword>
<keyword evidence="3" id="KW-0520">NAD</keyword>
<name>A0A6J3MAK8_9PEZI</name>
<dbReference type="GeneID" id="54362548"/>
<dbReference type="InterPro" id="IPR050418">
    <property type="entry name" value="D-iso_2-hydroxyacid_DH_PdxB"/>
</dbReference>
<dbReference type="Gene3D" id="3.40.50.720">
    <property type="entry name" value="NAD(P)-binding Rossmann-like Domain"/>
    <property type="match status" value="2"/>
</dbReference>
<evidence type="ECO:0000313" key="8">
    <source>
        <dbReference type="RefSeq" id="XP_033460893.1"/>
    </source>
</evidence>
<accession>A0A6J3MAK8</accession>
<dbReference type="Proteomes" id="UP000504637">
    <property type="component" value="Unplaced"/>
</dbReference>
<dbReference type="InterPro" id="IPR029753">
    <property type="entry name" value="D-isomer_DH_CS"/>
</dbReference>
<evidence type="ECO:0000256" key="2">
    <source>
        <dbReference type="ARBA" id="ARBA00023002"/>
    </source>
</evidence>
<gene>
    <name evidence="8" type="ORF">K489DRAFT_379859</name>
</gene>
<dbReference type="SUPFAM" id="SSF52283">
    <property type="entry name" value="Formate/glycerate dehydrogenase catalytic domain-like"/>
    <property type="match status" value="1"/>
</dbReference>
<dbReference type="GO" id="GO:0016616">
    <property type="term" value="F:oxidoreductase activity, acting on the CH-OH group of donors, NAD or NADP as acceptor"/>
    <property type="evidence" value="ECO:0007669"/>
    <property type="project" value="InterPro"/>
</dbReference>
<dbReference type="RefSeq" id="XP_033460893.1">
    <property type="nucleotide sequence ID" value="XM_033604748.1"/>
</dbReference>
<dbReference type="InterPro" id="IPR006139">
    <property type="entry name" value="D-isomer_2_OHA_DH_cat_dom"/>
</dbReference>
<evidence type="ECO:0000256" key="1">
    <source>
        <dbReference type="ARBA" id="ARBA00005854"/>
    </source>
</evidence>
<evidence type="ECO:0000259" key="6">
    <source>
        <dbReference type="Pfam" id="PF02826"/>
    </source>
</evidence>
<sequence length="326" mass="35196">MAQPIKHNVVALDSWVKPPPFEIDHDLFLHNTTDPTEIASLVKDATIIIVSMVPVSRATIEAAPNLQLVACNGTGTDHVDKVAARQHGVAVCHVPAQNTESVSEHAFALFFALRRQILPMHTLTIDGGIWSKNNAIYQKMGAPPRTNGEETLVLVGYGAIGKAVERIGRALGMQVLIAERKGVIEVRPGRTFFEEALKRGTLFILVVPLDDTTRNMFGKKEFDAMQPTALVVNVGRGGVTNEQDLVDALKSGKLAGAATDVFEIEPATKENCRLLDSSVPNLLLSPHVAWYSSRTIEGTLAAIKSNIEGFANGKPQNIVVPSKNTA</sequence>
<dbReference type="InterPro" id="IPR006140">
    <property type="entry name" value="D-isomer_DH_NAD-bd"/>
</dbReference>